<dbReference type="Proteomes" id="UP000324222">
    <property type="component" value="Unassembled WGS sequence"/>
</dbReference>
<accession>A0A5B7K4B3</accession>
<comment type="caution">
    <text evidence="1">The sequence shown here is derived from an EMBL/GenBank/DDBJ whole genome shotgun (WGS) entry which is preliminary data.</text>
</comment>
<protein>
    <submittedName>
        <fullName evidence="1">Uncharacterized protein</fullName>
    </submittedName>
</protein>
<proteinExistence type="predicted"/>
<sequence length="35" mass="3967">MRLLFEPPVTMGALEPWLHPALILHVVFQTLPSLV</sequence>
<evidence type="ECO:0000313" key="1">
    <source>
        <dbReference type="EMBL" id="MPD01830.1"/>
    </source>
</evidence>
<organism evidence="1 2">
    <name type="scientific">Portunus trituberculatus</name>
    <name type="common">Swimming crab</name>
    <name type="synonym">Neptunus trituberculatus</name>
    <dbReference type="NCBI Taxonomy" id="210409"/>
    <lineage>
        <taxon>Eukaryota</taxon>
        <taxon>Metazoa</taxon>
        <taxon>Ecdysozoa</taxon>
        <taxon>Arthropoda</taxon>
        <taxon>Crustacea</taxon>
        <taxon>Multicrustacea</taxon>
        <taxon>Malacostraca</taxon>
        <taxon>Eumalacostraca</taxon>
        <taxon>Eucarida</taxon>
        <taxon>Decapoda</taxon>
        <taxon>Pleocyemata</taxon>
        <taxon>Brachyura</taxon>
        <taxon>Eubrachyura</taxon>
        <taxon>Portunoidea</taxon>
        <taxon>Portunidae</taxon>
        <taxon>Portuninae</taxon>
        <taxon>Portunus</taxon>
    </lineage>
</organism>
<dbReference type="EMBL" id="VSRR010128778">
    <property type="protein sequence ID" value="MPD01830.1"/>
    <property type="molecule type" value="Genomic_DNA"/>
</dbReference>
<keyword evidence="2" id="KW-1185">Reference proteome</keyword>
<evidence type="ECO:0000313" key="2">
    <source>
        <dbReference type="Proteomes" id="UP000324222"/>
    </source>
</evidence>
<reference evidence="1 2" key="1">
    <citation type="submission" date="2019-05" db="EMBL/GenBank/DDBJ databases">
        <title>Another draft genome of Portunus trituberculatus and its Hox gene families provides insights of decapod evolution.</title>
        <authorList>
            <person name="Jeong J.-H."/>
            <person name="Song I."/>
            <person name="Kim S."/>
            <person name="Choi T."/>
            <person name="Kim D."/>
            <person name="Ryu S."/>
            <person name="Kim W."/>
        </authorList>
    </citation>
    <scope>NUCLEOTIDE SEQUENCE [LARGE SCALE GENOMIC DNA]</scope>
    <source>
        <tissue evidence="1">Muscle</tissue>
    </source>
</reference>
<gene>
    <name evidence="1" type="ORF">E2C01_097375</name>
</gene>
<dbReference type="AlphaFoldDB" id="A0A5B7K4B3"/>
<name>A0A5B7K4B3_PORTR</name>